<evidence type="ECO:0000256" key="1">
    <source>
        <dbReference type="ARBA" id="ARBA00022723"/>
    </source>
</evidence>
<dbReference type="GO" id="GO:0005737">
    <property type="term" value="C:cytoplasm"/>
    <property type="evidence" value="ECO:0000318"/>
    <property type="project" value="GO_Central"/>
</dbReference>
<reference evidence="3 4" key="1">
    <citation type="journal article" date="2011" name="Science">
        <title>The ecoresponsive genome of Daphnia pulex.</title>
        <authorList>
            <person name="Colbourne J.K."/>
            <person name="Pfrender M.E."/>
            <person name="Gilbert D."/>
            <person name="Thomas W.K."/>
            <person name="Tucker A."/>
            <person name="Oakley T.H."/>
            <person name="Tokishita S."/>
            <person name="Aerts A."/>
            <person name="Arnold G.J."/>
            <person name="Basu M.K."/>
            <person name="Bauer D.J."/>
            <person name="Caceres C.E."/>
            <person name="Carmel L."/>
            <person name="Casola C."/>
            <person name="Choi J.H."/>
            <person name="Detter J.C."/>
            <person name="Dong Q."/>
            <person name="Dusheyko S."/>
            <person name="Eads B.D."/>
            <person name="Frohlich T."/>
            <person name="Geiler-Samerotte K.A."/>
            <person name="Gerlach D."/>
            <person name="Hatcher P."/>
            <person name="Jogdeo S."/>
            <person name="Krijgsveld J."/>
            <person name="Kriventseva E.V."/>
            <person name="Kultz D."/>
            <person name="Laforsch C."/>
            <person name="Lindquist E."/>
            <person name="Lopez J."/>
            <person name="Manak J.R."/>
            <person name="Muller J."/>
            <person name="Pangilinan J."/>
            <person name="Patwardhan R.P."/>
            <person name="Pitluck S."/>
            <person name="Pritham E.J."/>
            <person name="Rechtsteiner A."/>
            <person name="Rho M."/>
            <person name="Rogozin I.B."/>
            <person name="Sakarya O."/>
            <person name="Salamov A."/>
            <person name="Schaack S."/>
            <person name="Shapiro H."/>
            <person name="Shiga Y."/>
            <person name="Skalitzky C."/>
            <person name="Smith Z."/>
            <person name="Souvorov A."/>
            <person name="Sung W."/>
            <person name="Tang Z."/>
            <person name="Tsuchiya D."/>
            <person name="Tu H."/>
            <person name="Vos H."/>
            <person name="Wang M."/>
            <person name="Wolf Y.I."/>
            <person name="Yamagata H."/>
            <person name="Yamada T."/>
            <person name="Ye Y."/>
            <person name="Shaw J.R."/>
            <person name="Andrews J."/>
            <person name="Crease T.J."/>
            <person name="Tang H."/>
            <person name="Lucas S.M."/>
            <person name="Robertson H.M."/>
            <person name="Bork P."/>
            <person name="Koonin E.V."/>
            <person name="Zdobnov E.M."/>
            <person name="Grigoriev I.V."/>
            <person name="Lynch M."/>
            <person name="Boore J.L."/>
        </authorList>
    </citation>
    <scope>NUCLEOTIDE SEQUENCE [LARGE SCALE GENOMIC DNA]</scope>
</reference>
<dbReference type="FunFam" id="3.30.710.10:FF:000226">
    <property type="entry name" value="Uncharacterized protein"/>
    <property type="match status" value="1"/>
</dbReference>
<dbReference type="HOGENOM" id="CLU_050585_0_0_1"/>
<dbReference type="GO" id="GO:0005516">
    <property type="term" value="F:calmodulin binding"/>
    <property type="evidence" value="ECO:0007669"/>
    <property type="project" value="UniProtKB-ARBA"/>
</dbReference>
<dbReference type="SUPFAM" id="SSF54695">
    <property type="entry name" value="POZ domain"/>
    <property type="match status" value="1"/>
</dbReference>
<evidence type="ECO:0000313" key="3">
    <source>
        <dbReference type="EMBL" id="EFX77456.1"/>
    </source>
</evidence>
<dbReference type="GO" id="GO:0042542">
    <property type="term" value="P:response to hydrogen peroxide"/>
    <property type="evidence" value="ECO:0007669"/>
    <property type="project" value="UniProtKB-ARBA"/>
</dbReference>
<dbReference type="SMART" id="SM00225">
    <property type="entry name" value="BTB"/>
    <property type="match status" value="1"/>
</dbReference>
<dbReference type="EMBL" id="GL732562">
    <property type="protein sequence ID" value="EFX77456.1"/>
    <property type="molecule type" value="Genomic_DNA"/>
</dbReference>
<dbReference type="OrthoDB" id="6431021at2759"/>
<dbReference type="GO" id="GO:0030162">
    <property type="term" value="P:regulation of proteolysis"/>
    <property type="evidence" value="ECO:0000318"/>
    <property type="project" value="GO_Central"/>
</dbReference>
<dbReference type="GO" id="GO:0031625">
    <property type="term" value="F:ubiquitin protein ligase binding"/>
    <property type="evidence" value="ECO:0000318"/>
    <property type="project" value="GO_Central"/>
</dbReference>
<dbReference type="Proteomes" id="UP000000305">
    <property type="component" value="Unassembled WGS sequence"/>
</dbReference>
<dbReference type="GO" id="GO:0043161">
    <property type="term" value="P:proteasome-mediated ubiquitin-dependent protein catabolic process"/>
    <property type="evidence" value="ECO:0000318"/>
    <property type="project" value="GO_Central"/>
</dbReference>
<dbReference type="Gene3D" id="1.25.40.420">
    <property type="match status" value="1"/>
</dbReference>
<evidence type="ECO:0000259" key="2">
    <source>
        <dbReference type="PROSITE" id="PS50097"/>
    </source>
</evidence>
<dbReference type="GO" id="GO:0009751">
    <property type="term" value="P:response to salicylic acid"/>
    <property type="evidence" value="ECO:0007669"/>
    <property type="project" value="UniProtKB-ARBA"/>
</dbReference>
<dbReference type="Gene3D" id="3.30.710.10">
    <property type="entry name" value="Potassium Channel Kv1.1, Chain A"/>
    <property type="match status" value="1"/>
</dbReference>
<keyword evidence="1" id="KW-0479">Metal-binding</keyword>
<dbReference type="AlphaFoldDB" id="E9GSM6"/>
<feature type="domain" description="BTB" evidence="2">
    <location>
        <begin position="171"/>
        <end position="239"/>
    </location>
</feature>
<name>E9GSM6_DAPPU</name>
<evidence type="ECO:0000313" key="4">
    <source>
        <dbReference type="Proteomes" id="UP000000305"/>
    </source>
</evidence>
<dbReference type="InterPro" id="IPR011333">
    <property type="entry name" value="SKP1/BTB/POZ_sf"/>
</dbReference>
<dbReference type="Pfam" id="PF00651">
    <property type="entry name" value="BTB"/>
    <property type="match status" value="1"/>
</dbReference>
<gene>
    <name evidence="3" type="ORF">DAPPUDRAFT_247536</name>
</gene>
<keyword evidence="4" id="KW-1185">Reference proteome</keyword>
<dbReference type="InterPro" id="IPR000210">
    <property type="entry name" value="BTB/POZ_dom"/>
</dbReference>
<dbReference type="GO" id="GO:0005634">
    <property type="term" value="C:nucleus"/>
    <property type="evidence" value="ECO:0000318"/>
    <property type="project" value="GO_Central"/>
</dbReference>
<dbReference type="GO" id="GO:0046872">
    <property type="term" value="F:metal ion binding"/>
    <property type="evidence" value="ECO:0007669"/>
    <property type="project" value="UniProtKB-KW"/>
</dbReference>
<dbReference type="PROSITE" id="PS50097">
    <property type="entry name" value="BTB"/>
    <property type="match status" value="1"/>
</dbReference>
<dbReference type="FunFam" id="1.25.40.420:FF:000012">
    <property type="entry name" value="BTB/POZ and TAZ domain-containing protein 2"/>
    <property type="match status" value="1"/>
</dbReference>
<dbReference type="PANTHER" id="PTHR24413">
    <property type="entry name" value="SPECKLE-TYPE POZ PROTEIN"/>
    <property type="match status" value="1"/>
</dbReference>
<dbReference type="InParanoid" id="E9GSM6"/>
<accession>E9GSM6</accession>
<sequence length="356" mass="40736">MSDLSAQQAQSVSSTQKIVNAVSTSNESMEYIVNFLIDGQQYHLKASFARSSKTILGSLTLSHPSSKPRSMVKGGKHVASPIKENLNRPRAVWANLNGEQHKFCHLKKSWISDRYWVSEHFDGSFLLQPHAECNRWKPLTCLLWIEFDTYSGGERNALKQLTELYAQQNQCDVQFNFEGDQHIGGHSHILVARSPVFAAMFQHEMKETKTGQVSIQDIQLDIFKQLLHYIYSGRLSLPLTETTAQRLFEAADKYDIDDLKEECVSFLLTCVRMDTVINLMAWAHLHFVDELKQLALKFTVLNAKEVCILKDWEMLTKNYPHLCVLVTRHITDRMSISWNDEEELICSVVALQNDAV</sequence>
<protein>
    <recommendedName>
        <fullName evidence="2">BTB domain-containing protein</fullName>
    </recommendedName>
</protein>
<dbReference type="eggNOG" id="KOG1987">
    <property type="taxonomic scope" value="Eukaryota"/>
</dbReference>
<proteinExistence type="predicted"/>
<dbReference type="CDD" id="cd18186">
    <property type="entry name" value="BTB_POZ_ZBTB_KLHL-like"/>
    <property type="match status" value="1"/>
</dbReference>
<dbReference type="KEGG" id="dpx:DAPPUDRAFT_247536"/>
<organism evidence="3 4">
    <name type="scientific">Daphnia pulex</name>
    <name type="common">Water flea</name>
    <dbReference type="NCBI Taxonomy" id="6669"/>
    <lineage>
        <taxon>Eukaryota</taxon>
        <taxon>Metazoa</taxon>
        <taxon>Ecdysozoa</taxon>
        <taxon>Arthropoda</taxon>
        <taxon>Crustacea</taxon>
        <taxon>Branchiopoda</taxon>
        <taxon>Diplostraca</taxon>
        <taxon>Cladocera</taxon>
        <taxon>Anomopoda</taxon>
        <taxon>Daphniidae</taxon>
        <taxon>Daphnia</taxon>
    </lineage>
</organism>